<dbReference type="PANTHER" id="PTHR37017:SF13">
    <property type="entry name" value="AB HYDROLASE-1 DOMAIN-CONTAINING PROTEIN"/>
    <property type="match status" value="1"/>
</dbReference>
<gene>
    <name evidence="2" type="ORF">FCULG_00005965</name>
</gene>
<dbReference type="InterPro" id="IPR004701">
    <property type="entry name" value="PTS_EIIA_man-typ"/>
</dbReference>
<protein>
    <recommendedName>
        <fullName evidence="1">PTS EIIA type-4 domain-containing protein</fullName>
    </recommendedName>
</protein>
<dbReference type="GO" id="GO:0016020">
    <property type="term" value="C:membrane"/>
    <property type="evidence" value="ECO:0007669"/>
    <property type="project" value="InterPro"/>
</dbReference>
<dbReference type="PROSITE" id="PS51096">
    <property type="entry name" value="PTS_EIIA_TYPE_4"/>
    <property type="match status" value="1"/>
</dbReference>
<accession>A0A2T4GW06</accession>
<evidence type="ECO:0000259" key="1">
    <source>
        <dbReference type="PROSITE" id="PS51096"/>
    </source>
</evidence>
<keyword evidence="3" id="KW-1185">Reference proteome</keyword>
<comment type="caution">
    <text evidence="2">The sequence shown here is derived from an EMBL/GenBank/DDBJ whole genome shotgun (WGS) entry which is preliminary data.</text>
</comment>
<name>A0A2T4GW06_FUSCU</name>
<dbReference type="InterPro" id="IPR052897">
    <property type="entry name" value="Sec-Metab_Biosynth_Hydrolase"/>
</dbReference>
<dbReference type="Proteomes" id="UP000241587">
    <property type="component" value="Unassembled WGS sequence"/>
</dbReference>
<dbReference type="PANTHER" id="PTHR37017">
    <property type="entry name" value="AB HYDROLASE-1 DOMAIN-CONTAINING PROTEIN-RELATED"/>
    <property type="match status" value="1"/>
</dbReference>
<dbReference type="Gene3D" id="3.40.50.1820">
    <property type="entry name" value="alpha/beta hydrolase"/>
    <property type="match status" value="1"/>
</dbReference>
<sequence>MATVVIIPGSFAKPTLYERLVQSLARDGIQSEIVDLPSVGRKEDKAPATLSDDVDEIASVVEKILDEDKEVILLAHSYGGVPATQSLETLSQKARQSQGKKSGVTKIVYLAAVALPVGGSVLALLTAQDYLVIEASSPFFHNEDDYMTLTPECAPFIYSESPPEEALKLARELPQHSTASYRDQLTYAGYQDAEVHYIICEQDKLVVPEYQFGMLELLKGMTNGKVGVHKIQSGHAPHLNQPDNLTKIIRQIVEEK</sequence>
<dbReference type="AlphaFoldDB" id="A0A2T4GW06"/>
<organism evidence="2 3">
    <name type="scientific">Fusarium culmorum</name>
    <dbReference type="NCBI Taxonomy" id="5516"/>
    <lineage>
        <taxon>Eukaryota</taxon>
        <taxon>Fungi</taxon>
        <taxon>Dikarya</taxon>
        <taxon>Ascomycota</taxon>
        <taxon>Pezizomycotina</taxon>
        <taxon>Sordariomycetes</taxon>
        <taxon>Hypocreomycetidae</taxon>
        <taxon>Hypocreales</taxon>
        <taxon>Nectriaceae</taxon>
        <taxon>Fusarium</taxon>
    </lineage>
</organism>
<dbReference type="OMA" id="HYIICEQ"/>
<reference evidence="2 3" key="1">
    <citation type="submission" date="2018-02" db="EMBL/GenBank/DDBJ databases">
        <title>Fusarium culmorum secondary metabolites in fungal-bacterial-plant interactions.</title>
        <authorList>
            <person name="Schmidt R."/>
        </authorList>
    </citation>
    <scope>NUCLEOTIDE SEQUENCE [LARGE SCALE GENOMIC DNA]</scope>
    <source>
        <strain evidence="2 3">PV</strain>
    </source>
</reference>
<feature type="domain" description="PTS EIIA type-4" evidence="1">
    <location>
        <begin position="1"/>
        <end position="140"/>
    </location>
</feature>
<evidence type="ECO:0000313" key="3">
    <source>
        <dbReference type="Proteomes" id="UP000241587"/>
    </source>
</evidence>
<dbReference type="EMBL" id="PVEM01000006">
    <property type="protein sequence ID" value="PTD07730.1"/>
    <property type="molecule type" value="Genomic_DNA"/>
</dbReference>
<evidence type="ECO:0000313" key="2">
    <source>
        <dbReference type="EMBL" id="PTD07730.1"/>
    </source>
</evidence>
<dbReference type="InterPro" id="IPR029058">
    <property type="entry name" value="AB_hydrolase_fold"/>
</dbReference>
<dbReference type="GO" id="GO:0009401">
    <property type="term" value="P:phosphoenolpyruvate-dependent sugar phosphotransferase system"/>
    <property type="evidence" value="ECO:0007669"/>
    <property type="project" value="InterPro"/>
</dbReference>
<dbReference type="SUPFAM" id="SSF53474">
    <property type="entry name" value="alpha/beta-Hydrolases"/>
    <property type="match status" value="1"/>
</dbReference>
<dbReference type="InterPro" id="IPR000073">
    <property type="entry name" value="AB_hydrolase_1"/>
</dbReference>
<dbReference type="Pfam" id="PF12697">
    <property type="entry name" value="Abhydrolase_6"/>
    <property type="match status" value="1"/>
</dbReference>
<dbReference type="OrthoDB" id="1263307at2759"/>
<proteinExistence type="predicted"/>